<dbReference type="EMBL" id="CP061036">
    <property type="protein sequence ID" value="QQV79321.1"/>
    <property type="molecule type" value="Genomic_DNA"/>
</dbReference>
<keyword evidence="2" id="KW-0614">Plasmid</keyword>
<dbReference type="Gene3D" id="3.20.20.105">
    <property type="entry name" value="Queuine tRNA-ribosyltransferase-like"/>
    <property type="match status" value="1"/>
</dbReference>
<keyword evidence="3" id="KW-1185">Reference proteome</keyword>
<dbReference type="GO" id="GO:0006400">
    <property type="term" value="P:tRNA modification"/>
    <property type="evidence" value="ECO:0007669"/>
    <property type="project" value="InterPro"/>
</dbReference>
<sequence>MGAVANPCATITPSGIEIIVGLPHLARGALLERAVALRAPVLISANCLSRWRKADGWRDWTGWRTSTLANVADLASIDLDSAGYTMTVAYNGMPWSIDDYMALAASYPFRRVASADYCCEVECAHDREEVRDRISRTIATNRECHARAVDLGIRERFMPVLQGRTPDDYLRCLDKLDDLILPGTVVGIGSMCRRPIHGPEGLIAIVERLSRDFPIGARLHAFGVKGDALPYLAPFAHWVASIDSQAYGIAARHDAHRRGVRKTDFLVADHLERWYRQQCARTASPSRLLPEADEAVPPSPGPVDPWEDAITLARQQIRDLIESGDLDHDEITAGWVEAWAADLFNERREAA</sequence>
<dbReference type="Pfam" id="PF23859">
    <property type="entry name" value="DpdA"/>
    <property type="match status" value="1"/>
</dbReference>
<reference evidence="3" key="1">
    <citation type="submission" date="2020-09" db="EMBL/GenBank/DDBJ databases">
        <title>Sphingomonas sp., a new species isolated from pork steak.</title>
        <authorList>
            <person name="Heidler von Heilborn D."/>
        </authorList>
    </citation>
    <scope>NUCLEOTIDE SEQUENCE [LARGE SCALE GENOMIC DNA]</scope>
    <source>
        <plasmid evidence="3">punnamed1</plasmid>
    </source>
</reference>
<dbReference type="InterPro" id="IPR036511">
    <property type="entry name" value="TGT-like_sf"/>
</dbReference>
<proteinExistence type="predicted"/>
<dbReference type="RefSeq" id="WP_202096599.1">
    <property type="nucleotide sequence ID" value="NZ_CP061036.1"/>
</dbReference>
<dbReference type="AlphaFoldDB" id="A0A974NYL7"/>
<evidence type="ECO:0000259" key="1">
    <source>
        <dbReference type="Pfam" id="PF23859"/>
    </source>
</evidence>
<organism evidence="2 3">
    <name type="scientific">Sphingomonas aliaeris</name>
    <dbReference type="NCBI Taxonomy" id="2759526"/>
    <lineage>
        <taxon>Bacteria</taxon>
        <taxon>Pseudomonadati</taxon>
        <taxon>Pseudomonadota</taxon>
        <taxon>Alphaproteobacteria</taxon>
        <taxon>Sphingomonadales</taxon>
        <taxon>Sphingomonadaceae</taxon>
        <taxon>Sphingomonas</taxon>
    </lineage>
</organism>
<dbReference type="Proteomes" id="UP000595894">
    <property type="component" value="Plasmid punnamed1"/>
</dbReference>
<protein>
    <recommendedName>
        <fullName evidence="1">DeoxyPurine in DNA protein A domain-containing protein</fullName>
    </recommendedName>
</protein>
<accession>A0A974NYL7</accession>
<geneLocation type="plasmid" evidence="2 3">
    <name>punnamed1</name>
</geneLocation>
<dbReference type="KEGG" id="sari:H5J25_18910"/>
<gene>
    <name evidence="2" type="ORF">H5J25_18910</name>
</gene>
<dbReference type="InterPro" id="IPR055645">
    <property type="entry name" value="DpdA"/>
</dbReference>
<evidence type="ECO:0000313" key="3">
    <source>
        <dbReference type="Proteomes" id="UP000595894"/>
    </source>
</evidence>
<feature type="domain" description="DeoxyPurine in DNA protein A" evidence="1">
    <location>
        <begin position="75"/>
        <end position="262"/>
    </location>
</feature>
<evidence type="ECO:0000313" key="2">
    <source>
        <dbReference type="EMBL" id="QQV79321.1"/>
    </source>
</evidence>
<name>A0A974NYL7_9SPHN</name>